<keyword evidence="8" id="KW-0132">Cell division</keyword>
<dbReference type="Pfam" id="PF08650">
    <property type="entry name" value="DASH_Dad4"/>
    <property type="match status" value="1"/>
</dbReference>
<keyword evidence="15" id="KW-0137">Centromere</keyword>
<evidence type="ECO:0000256" key="10">
    <source>
        <dbReference type="ARBA" id="ARBA00022776"/>
    </source>
</evidence>
<evidence type="ECO:0000256" key="17">
    <source>
        <dbReference type="SAM" id="Coils"/>
    </source>
</evidence>
<keyword evidence="19" id="KW-1185">Reference proteome</keyword>
<dbReference type="STRING" id="1263082.A0A068RWY2"/>
<keyword evidence="11" id="KW-0995">Kinetochore</keyword>
<dbReference type="EMBL" id="CBTN010000024">
    <property type="protein sequence ID" value="CDH54658.1"/>
    <property type="molecule type" value="Genomic_DNA"/>
</dbReference>
<organism evidence="18 19">
    <name type="scientific">Lichtheimia corymbifera JMRC:FSU:9682</name>
    <dbReference type="NCBI Taxonomy" id="1263082"/>
    <lineage>
        <taxon>Eukaryota</taxon>
        <taxon>Fungi</taxon>
        <taxon>Fungi incertae sedis</taxon>
        <taxon>Mucoromycota</taxon>
        <taxon>Mucoromycotina</taxon>
        <taxon>Mucoromycetes</taxon>
        <taxon>Mucorales</taxon>
        <taxon>Lichtheimiaceae</taxon>
        <taxon>Lichtheimia</taxon>
    </lineage>
</organism>
<dbReference type="GO" id="GO:0008608">
    <property type="term" value="P:attachment of spindle microtubules to kinetochore"/>
    <property type="evidence" value="ECO:0007669"/>
    <property type="project" value="InterPro"/>
</dbReference>
<reference evidence="18" key="1">
    <citation type="submission" date="2013-08" db="EMBL/GenBank/DDBJ databases">
        <title>Gene expansion shapes genome architecture in the human pathogen Lichtheimia corymbifera: an evolutionary genomics analysis in the ancient terrestrial Mucorales (Mucoromycotina).</title>
        <authorList>
            <person name="Schwartze V.U."/>
            <person name="Winter S."/>
            <person name="Shelest E."/>
            <person name="Marcet-Houben M."/>
            <person name="Horn F."/>
            <person name="Wehner S."/>
            <person name="Hoffmann K."/>
            <person name="Riege K."/>
            <person name="Sammeth M."/>
            <person name="Nowrousian M."/>
            <person name="Valiante V."/>
            <person name="Linde J."/>
            <person name="Jacobsen I.D."/>
            <person name="Marz M."/>
            <person name="Brakhage A.A."/>
            <person name="Gabaldon T."/>
            <person name="Bocker S."/>
            <person name="Voigt K."/>
        </authorList>
    </citation>
    <scope>NUCLEOTIDE SEQUENCE [LARGE SCALE GENOMIC DNA]</scope>
    <source>
        <strain evidence="18">FSU 9682</strain>
    </source>
</reference>
<dbReference type="VEuPathDB" id="FungiDB:LCOR_05883.1"/>
<dbReference type="Proteomes" id="UP000027586">
    <property type="component" value="Unassembled WGS sequence"/>
</dbReference>
<evidence type="ECO:0000256" key="14">
    <source>
        <dbReference type="ARBA" id="ARBA00023306"/>
    </source>
</evidence>
<comment type="subcellular location">
    <subcellularLocation>
        <location evidence="3">Chromosome</location>
        <location evidence="3">Centromere</location>
        <location evidence="3">Kinetochore</location>
    </subcellularLocation>
    <subcellularLocation>
        <location evidence="2">Cytoplasm</location>
        <location evidence="2">Cytoskeleton</location>
        <location evidence="2">Spindle</location>
    </subcellularLocation>
    <subcellularLocation>
        <location evidence="1">Nucleus</location>
    </subcellularLocation>
</comment>
<keyword evidence="12" id="KW-0206">Cytoskeleton</keyword>
<keyword evidence="10" id="KW-0498">Mitosis</keyword>
<evidence type="ECO:0000256" key="11">
    <source>
        <dbReference type="ARBA" id="ARBA00022838"/>
    </source>
</evidence>
<evidence type="ECO:0000256" key="8">
    <source>
        <dbReference type="ARBA" id="ARBA00022618"/>
    </source>
</evidence>
<dbReference type="PANTHER" id="PTHR28222:SF1">
    <property type="entry name" value="DASH COMPLEX SUBUNIT DAD4"/>
    <property type="match status" value="1"/>
</dbReference>
<evidence type="ECO:0000256" key="2">
    <source>
        <dbReference type="ARBA" id="ARBA00004186"/>
    </source>
</evidence>
<proteinExistence type="inferred from homology"/>
<evidence type="ECO:0000256" key="5">
    <source>
        <dbReference type="ARBA" id="ARBA00020259"/>
    </source>
</evidence>
<dbReference type="AlphaFoldDB" id="A0A068RWY2"/>
<protein>
    <recommendedName>
        <fullName evidence="5">DASH complex subunit DAD4</fullName>
    </recommendedName>
    <alternativeName>
        <fullName evidence="16">Outer kinetochore protein DAD4</fullName>
    </alternativeName>
</protein>
<evidence type="ECO:0000313" key="18">
    <source>
        <dbReference type="EMBL" id="CDH54658.1"/>
    </source>
</evidence>
<accession>A0A068RWY2</accession>
<keyword evidence="14" id="KW-0131">Cell cycle</keyword>
<dbReference type="GO" id="GO:0042729">
    <property type="term" value="C:DASH complex"/>
    <property type="evidence" value="ECO:0007669"/>
    <property type="project" value="InterPro"/>
</dbReference>
<keyword evidence="7" id="KW-0963">Cytoplasm</keyword>
<evidence type="ECO:0000256" key="6">
    <source>
        <dbReference type="ARBA" id="ARBA00022454"/>
    </source>
</evidence>
<keyword evidence="9" id="KW-0493">Microtubule</keyword>
<keyword evidence="6" id="KW-0158">Chromosome</keyword>
<dbReference type="GO" id="GO:0051301">
    <property type="term" value="P:cell division"/>
    <property type="evidence" value="ECO:0007669"/>
    <property type="project" value="UniProtKB-KW"/>
</dbReference>
<keyword evidence="13" id="KW-0539">Nucleus</keyword>
<dbReference type="PANTHER" id="PTHR28222">
    <property type="entry name" value="DASH COMPLEX SUBUNIT DAD4"/>
    <property type="match status" value="1"/>
</dbReference>
<keyword evidence="17" id="KW-0175">Coiled coil</keyword>
<evidence type="ECO:0000256" key="3">
    <source>
        <dbReference type="ARBA" id="ARBA00004629"/>
    </source>
</evidence>
<evidence type="ECO:0000256" key="1">
    <source>
        <dbReference type="ARBA" id="ARBA00004123"/>
    </source>
</evidence>
<evidence type="ECO:0000256" key="12">
    <source>
        <dbReference type="ARBA" id="ARBA00023212"/>
    </source>
</evidence>
<name>A0A068RWY2_9FUNG</name>
<evidence type="ECO:0000313" key="19">
    <source>
        <dbReference type="Proteomes" id="UP000027586"/>
    </source>
</evidence>
<evidence type="ECO:0000256" key="15">
    <source>
        <dbReference type="ARBA" id="ARBA00023328"/>
    </source>
</evidence>
<dbReference type="GO" id="GO:0005874">
    <property type="term" value="C:microtubule"/>
    <property type="evidence" value="ECO:0007669"/>
    <property type="project" value="UniProtKB-KW"/>
</dbReference>
<evidence type="ECO:0000256" key="9">
    <source>
        <dbReference type="ARBA" id="ARBA00022701"/>
    </source>
</evidence>
<comment type="similarity">
    <text evidence="4">Belongs to the DASH complex DAD4 family.</text>
</comment>
<sequence>MNDPHQERQNALLDRIVANAKALNGSLGKLNDRLEEVNTEMNDISNHAKFWSAYRSSTQIYLEATKSFSPPK</sequence>
<dbReference type="GO" id="GO:0072686">
    <property type="term" value="C:mitotic spindle"/>
    <property type="evidence" value="ECO:0007669"/>
    <property type="project" value="InterPro"/>
</dbReference>
<dbReference type="InterPro" id="IPR013959">
    <property type="entry name" value="DASH_Dad4"/>
</dbReference>
<dbReference type="OrthoDB" id="5516652at2759"/>
<gene>
    <name evidence="18" type="ORF">LCOR_05883.1</name>
</gene>
<feature type="coiled-coil region" evidence="17">
    <location>
        <begin position="20"/>
        <end position="47"/>
    </location>
</feature>
<evidence type="ECO:0000256" key="13">
    <source>
        <dbReference type="ARBA" id="ARBA00023242"/>
    </source>
</evidence>
<evidence type="ECO:0000256" key="7">
    <source>
        <dbReference type="ARBA" id="ARBA00022490"/>
    </source>
</evidence>
<evidence type="ECO:0000256" key="16">
    <source>
        <dbReference type="ARBA" id="ARBA00030569"/>
    </source>
</evidence>
<evidence type="ECO:0000256" key="4">
    <source>
        <dbReference type="ARBA" id="ARBA00009754"/>
    </source>
</evidence>
<comment type="caution">
    <text evidence="18">The sequence shown here is derived from an EMBL/GenBank/DDBJ whole genome shotgun (WGS) entry which is preliminary data.</text>
</comment>